<organism evidence="7 8">
    <name type="scientific">Actinomadura livida</name>
    <dbReference type="NCBI Taxonomy" id="79909"/>
    <lineage>
        <taxon>Bacteria</taxon>
        <taxon>Bacillati</taxon>
        <taxon>Actinomycetota</taxon>
        <taxon>Actinomycetes</taxon>
        <taxon>Streptosporangiales</taxon>
        <taxon>Thermomonosporaceae</taxon>
        <taxon>Actinomadura</taxon>
    </lineage>
</organism>
<reference evidence="7 8" key="2">
    <citation type="submission" date="2020-08" db="EMBL/GenBank/DDBJ databases">
        <title>Sequencing the genomes of 1000 actinobacteria strains.</title>
        <authorList>
            <person name="Klenk H.-P."/>
        </authorList>
    </citation>
    <scope>NUCLEOTIDE SEQUENCE [LARGE SCALE GENOMIC DNA]</scope>
    <source>
        <strain evidence="7 8">DSM 44772</strain>
    </source>
</reference>
<comment type="caution">
    <text evidence="7">The sequence shown here is derived from an EMBL/GenBank/DDBJ whole genome shotgun (WGS) entry which is preliminary data.</text>
</comment>
<keyword evidence="2 7" id="KW-0808">Transferase</keyword>
<dbReference type="CDD" id="cd03801">
    <property type="entry name" value="GT4_PimA-like"/>
    <property type="match status" value="1"/>
</dbReference>
<evidence type="ECO:0000313" key="6">
    <source>
        <dbReference type="EMBL" id="GAA0564873.1"/>
    </source>
</evidence>
<reference evidence="6 9" key="1">
    <citation type="journal article" date="2019" name="Int. J. Syst. Evol. Microbiol.">
        <title>The Global Catalogue of Microorganisms (GCM) 10K type strain sequencing project: providing services to taxonomists for standard genome sequencing and annotation.</title>
        <authorList>
            <consortium name="The Broad Institute Genomics Platform"/>
            <consortium name="The Broad Institute Genome Sequencing Center for Infectious Disease"/>
            <person name="Wu L."/>
            <person name="Ma J."/>
        </authorList>
    </citation>
    <scope>NUCLEOTIDE SEQUENCE [LARGE SCALE GENOMIC DNA]</scope>
    <source>
        <strain evidence="6 9">JCM 10667</strain>
    </source>
</reference>
<evidence type="ECO:0000259" key="4">
    <source>
        <dbReference type="Pfam" id="PF00534"/>
    </source>
</evidence>
<dbReference type="Pfam" id="PF00534">
    <property type="entry name" value="Glycos_transf_1"/>
    <property type="match status" value="1"/>
</dbReference>
<dbReference type="InterPro" id="IPR028098">
    <property type="entry name" value="Glyco_trans_4-like_N"/>
</dbReference>
<dbReference type="Gene3D" id="3.40.50.2000">
    <property type="entry name" value="Glycogen Phosphorylase B"/>
    <property type="match status" value="2"/>
</dbReference>
<feature type="domain" description="Glycosyltransferase subfamily 4-like N-terminal" evidence="5">
    <location>
        <begin position="210"/>
        <end position="324"/>
    </location>
</feature>
<dbReference type="RefSeq" id="WP_221480666.1">
    <property type="nucleotide sequence ID" value="NZ_BAAAHD010000025.1"/>
</dbReference>
<evidence type="ECO:0000256" key="3">
    <source>
        <dbReference type="SAM" id="MobiDB-lite"/>
    </source>
</evidence>
<evidence type="ECO:0000313" key="9">
    <source>
        <dbReference type="Proteomes" id="UP001501427"/>
    </source>
</evidence>
<dbReference type="Pfam" id="PF13439">
    <property type="entry name" value="Glyco_transf_4"/>
    <property type="match status" value="1"/>
</dbReference>
<sequence length="560" mass="62036">MLTEDRPREDRPSEDRPTEDGKTEDGKTEGQPAPAVSRGRVVMLVDNDVVHDSRVQKAAASAAAAGWEVHLLGCVLGRRGRSWTLGGARVRLLPLRHTLRRTRHSVVRATLRRPLAYAHPSVANYRRRLVQSRRADLAASRIAPGGGPVREAWLLTRRVSARLQARWVAVRAHRTESLTAARNDPRSPLERSAIRFWQALLGDRAWRVLDRNLWDWDSAYRRVIDELEPDIIHANDFRMLGVGARAARRAHARGLRTKLVWDVHEFLPGMKPWGGVQPRWLPAMCAYEREYAGAADAVLTVSDVLADRLVERHGLRHRPTVVLNAPLTGGDADRTEPVPDLRELCGAGPDAQIAVYSGRASAQRGLDVMIEALPRLPGLHVALVVSTARSEYLRGLRARAVELGVADRVHMLPYVPFDQVVPFLAAADIGVIPIHHWPNHEIALITKFFEYSHARLPIVVSDVQAMGGMVKATGQGEVFHAEDVDDYVRAVEAVRADPHRYRAVYDDRPELLHEWSWEAQAEVLDGVYSALLPAAARTASPATPAPPLSGGDLIGAQEEG</sequence>
<dbReference type="PANTHER" id="PTHR12526">
    <property type="entry name" value="GLYCOSYLTRANSFERASE"/>
    <property type="match status" value="1"/>
</dbReference>
<feature type="domain" description="Glycosyl transferase family 1" evidence="4">
    <location>
        <begin position="350"/>
        <end position="502"/>
    </location>
</feature>
<dbReference type="SUPFAM" id="SSF53756">
    <property type="entry name" value="UDP-Glycosyltransferase/glycogen phosphorylase"/>
    <property type="match status" value="1"/>
</dbReference>
<dbReference type="EMBL" id="BAAAHD010000025">
    <property type="protein sequence ID" value="GAA0564873.1"/>
    <property type="molecule type" value="Genomic_DNA"/>
</dbReference>
<evidence type="ECO:0000313" key="8">
    <source>
        <dbReference type="Proteomes" id="UP000549343"/>
    </source>
</evidence>
<dbReference type="PANTHER" id="PTHR12526:SF600">
    <property type="entry name" value="GLYCOSYL TRANSFERASE GROUP 1"/>
    <property type="match status" value="1"/>
</dbReference>
<dbReference type="GO" id="GO:0016757">
    <property type="term" value="F:glycosyltransferase activity"/>
    <property type="evidence" value="ECO:0007669"/>
    <property type="project" value="UniProtKB-KW"/>
</dbReference>
<dbReference type="Proteomes" id="UP000549343">
    <property type="component" value="Unassembled WGS sequence"/>
</dbReference>
<accession>A0A7W7ID26</accession>
<feature type="region of interest" description="Disordered" evidence="3">
    <location>
        <begin position="539"/>
        <end position="560"/>
    </location>
</feature>
<evidence type="ECO:0000256" key="2">
    <source>
        <dbReference type="ARBA" id="ARBA00022679"/>
    </source>
</evidence>
<keyword evidence="1" id="KW-0328">Glycosyltransferase</keyword>
<dbReference type="AlphaFoldDB" id="A0A7W7ID26"/>
<keyword evidence="9" id="KW-1185">Reference proteome</keyword>
<proteinExistence type="predicted"/>
<feature type="region of interest" description="Disordered" evidence="3">
    <location>
        <begin position="1"/>
        <end position="38"/>
    </location>
</feature>
<dbReference type="Proteomes" id="UP001501427">
    <property type="component" value="Unassembled WGS sequence"/>
</dbReference>
<protein>
    <submittedName>
        <fullName evidence="7">Glycosyltransferase involved in cell wall biosynthesis</fullName>
    </submittedName>
</protein>
<gene>
    <name evidence="7" type="ORF">F4557_003062</name>
    <name evidence="6" type="ORF">GCM10009546_28830</name>
</gene>
<evidence type="ECO:0000259" key="5">
    <source>
        <dbReference type="Pfam" id="PF13439"/>
    </source>
</evidence>
<evidence type="ECO:0000313" key="7">
    <source>
        <dbReference type="EMBL" id="MBB4774644.1"/>
    </source>
</evidence>
<name>A0A7W7ID26_9ACTN</name>
<dbReference type="EMBL" id="JACHMV010000001">
    <property type="protein sequence ID" value="MBB4774644.1"/>
    <property type="molecule type" value="Genomic_DNA"/>
</dbReference>
<reference evidence="6" key="3">
    <citation type="submission" date="2023-12" db="EMBL/GenBank/DDBJ databases">
        <authorList>
            <person name="Sun Q."/>
            <person name="Inoue M."/>
        </authorList>
    </citation>
    <scope>NUCLEOTIDE SEQUENCE</scope>
    <source>
        <strain evidence="6">JCM 10667</strain>
    </source>
</reference>
<evidence type="ECO:0000256" key="1">
    <source>
        <dbReference type="ARBA" id="ARBA00022676"/>
    </source>
</evidence>
<feature type="compositionally biased region" description="Basic and acidic residues" evidence="3">
    <location>
        <begin position="1"/>
        <end position="28"/>
    </location>
</feature>
<dbReference type="InterPro" id="IPR001296">
    <property type="entry name" value="Glyco_trans_1"/>
</dbReference>